<reference evidence="1" key="1">
    <citation type="submission" date="2023-07" db="EMBL/GenBank/DDBJ databases">
        <authorList>
            <consortium name="AG Swart"/>
            <person name="Singh M."/>
            <person name="Singh A."/>
            <person name="Seah K."/>
            <person name="Emmerich C."/>
        </authorList>
    </citation>
    <scope>NUCLEOTIDE SEQUENCE</scope>
    <source>
        <strain evidence="1">DP1</strain>
    </source>
</reference>
<keyword evidence="2" id="KW-1185">Reference proteome</keyword>
<dbReference type="EMBL" id="CAMPGE010020934">
    <property type="protein sequence ID" value="CAI2379114.1"/>
    <property type="molecule type" value="Genomic_DNA"/>
</dbReference>
<dbReference type="Proteomes" id="UP001295684">
    <property type="component" value="Unassembled WGS sequence"/>
</dbReference>
<name>A0AAD2D339_EUPCR</name>
<dbReference type="AlphaFoldDB" id="A0AAD2D339"/>
<accession>A0AAD2D339</accession>
<protein>
    <submittedName>
        <fullName evidence="1">Uncharacterized protein</fullName>
    </submittedName>
</protein>
<organism evidence="1 2">
    <name type="scientific">Euplotes crassus</name>
    <dbReference type="NCBI Taxonomy" id="5936"/>
    <lineage>
        <taxon>Eukaryota</taxon>
        <taxon>Sar</taxon>
        <taxon>Alveolata</taxon>
        <taxon>Ciliophora</taxon>
        <taxon>Intramacronucleata</taxon>
        <taxon>Spirotrichea</taxon>
        <taxon>Hypotrichia</taxon>
        <taxon>Euplotida</taxon>
        <taxon>Euplotidae</taxon>
        <taxon>Moneuplotes</taxon>
    </lineage>
</organism>
<gene>
    <name evidence="1" type="ORF">ECRASSUSDP1_LOCUS20523</name>
</gene>
<evidence type="ECO:0000313" key="2">
    <source>
        <dbReference type="Proteomes" id="UP001295684"/>
    </source>
</evidence>
<sequence length="93" mass="10694">MEILELDGCEEINMPEKYSKKFEVLFDSISNSSLKIALKEVVLDQVEEDENSAEEMMQKYNLGYIRVKIFPKTVILSQSKSMKCSSSPYCTIQ</sequence>
<proteinExistence type="predicted"/>
<comment type="caution">
    <text evidence="1">The sequence shown here is derived from an EMBL/GenBank/DDBJ whole genome shotgun (WGS) entry which is preliminary data.</text>
</comment>
<evidence type="ECO:0000313" key="1">
    <source>
        <dbReference type="EMBL" id="CAI2379114.1"/>
    </source>
</evidence>